<dbReference type="PANTHER" id="PTHR21666">
    <property type="entry name" value="PEPTIDASE-RELATED"/>
    <property type="match status" value="1"/>
</dbReference>
<dbReference type="AlphaFoldDB" id="A0AAV4LD41"/>
<keyword evidence="2" id="KW-1133">Transmembrane helix</keyword>
<evidence type="ECO:0000313" key="5">
    <source>
        <dbReference type="Proteomes" id="UP001057291"/>
    </source>
</evidence>
<proteinExistence type="predicted"/>
<keyword evidence="5" id="KW-1185">Reference proteome</keyword>
<reference evidence="4" key="1">
    <citation type="journal article" date="2023" name="Int. J. Syst. Evol. Microbiol.">
        <title>Collibacillus ludicampi gen. nov., sp. nov., a new soil bacterium of the family Alicyclobacillaceae.</title>
        <authorList>
            <person name="Jojima T."/>
            <person name="Ioku Y."/>
            <person name="Fukuta Y."/>
            <person name="Shirasaka N."/>
            <person name="Matsumura Y."/>
            <person name="Mori M."/>
        </authorList>
    </citation>
    <scope>NUCLEOTIDE SEQUENCE</scope>
    <source>
        <strain evidence="4">TP075</strain>
    </source>
</reference>
<sequence length="326" mass="35086">MTQEKNQNQSNHEGLTPRSETKPSVWRAFFAKRWMYPVVYLGSAALIIGLMYAKSQDAFPFSKSQTDMPNHLSQGDNTTVPSAPVNAPQWVWPVGEDGQSANVTMNFFDDTKDKAAQAASLLKFNDTFYTQNGIVMGLKNDKPFTVVAAASGKVTSVEDNPLLGKAVEITHDNGYVTYYASLAEVDVKEGDAVLQGQPIGKSGNNKLEASQKNHLHFEVKKDGKNVDPMTVLPMRGDAAQTQSSQDKATGKDQPADTSKPSTGDQNAKNKQDAKEQTPSGTQPSGTQPSTGTQQPGGSQPQGSTQQPDRSQQQGTSQQSSSTSTQP</sequence>
<accession>A0AAV4LD41</accession>
<feature type="transmembrane region" description="Helical" evidence="2">
    <location>
        <begin position="34"/>
        <end position="53"/>
    </location>
</feature>
<dbReference type="InterPro" id="IPR011055">
    <property type="entry name" value="Dup_hybrid_motif"/>
</dbReference>
<gene>
    <name evidence="4" type="ORF">DNHGIG_12320</name>
</gene>
<feature type="compositionally biased region" description="Polar residues" evidence="1">
    <location>
        <begin position="255"/>
        <end position="266"/>
    </location>
</feature>
<evidence type="ECO:0000256" key="1">
    <source>
        <dbReference type="SAM" id="MobiDB-lite"/>
    </source>
</evidence>
<evidence type="ECO:0000256" key="2">
    <source>
        <dbReference type="SAM" id="Phobius"/>
    </source>
</evidence>
<dbReference type="SUPFAM" id="SSF51261">
    <property type="entry name" value="Duplicated hybrid motif"/>
    <property type="match status" value="1"/>
</dbReference>
<dbReference type="InterPro" id="IPR050570">
    <property type="entry name" value="Cell_wall_metabolism_enzyme"/>
</dbReference>
<feature type="compositionally biased region" description="Low complexity" evidence="1">
    <location>
        <begin position="276"/>
        <end position="326"/>
    </location>
</feature>
<name>A0AAV4LD41_9BACL</name>
<evidence type="ECO:0000313" key="4">
    <source>
        <dbReference type="EMBL" id="GIM45683.1"/>
    </source>
</evidence>
<dbReference type="Gene3D" id="2.70.70.10">
    <property type="entry name" value="Glucose Permease (Domain IIA)"/>
    <property type="match status" value="1"/>
</dbReference>
<keyword evidence="2" id="KW-0812">Transmembrane</keyword>
<dbReference type="InterPro" id="IPR016047">
    <property type="entry name" value="M23ase_b-sheet_dom"/>
</dbReference>
<dbReference type="Proteomes" id="UP001057291">
    <property type="component" value="Unassembled WGS sequence"/>
</dbReference>
<comment type="caution">
    <text evidence="4">The sequence shown here is derived from an EMBL/GenBank/DDBJ whole genome shotgun (WGS) entry which is preliminary data.</text>
</comment>
<dbReference type="EMBL" id="BOQE01000001">
    <property type="protein sequence ID" value="GIM45683.1"/>
    <property type="molecule type" value="Genomic_DNA"/>
</dbReference>
<dbReference type="CDD" id="cd12797">
    <property type="entry name" value="M23_peptidase"/>
    <property type="match status" value="1"/>
</dbReference>
<dbReference type="PANTHER" id="PTHR21666:SF291">
    <property type="entry name" value="STAGE II SPORULATION PROTEIN Q"/>
    <property type="match status" value="1"/>
</dbReference>
<protein>
    <recommendedName>
        <fullName evidence="3">M23ase beta-sheet core domain-containing protein</fullName>
    </recommendedName>
</protein>
<organism evidence="4 5">
    <name type="scientific">Collibacillus ludicampi</name>
    <dbReference type="NCBI Taxonomy" id="2771369"/>
    <lineage>
        <taxon>Bacteria</taxon>
        <taxon>Bacillati</taxon>
        <taxon>Bacillota</taxon>
        <taxon>Bacilli</taxon>
        <taxon>Bacillales</taxon>
        <taxon>Alicyclobacillaceae</taxon>
        <taxon>Collibacillus</taxon>
    </lineage>
</organism>
<dbReference type="Pfam" id="PF01551">
    <property type="entry name" value="Peptidase_M23"/>
    <property type="match status" value="1"/>
</dbReference>
<dbReference type="RefSeq" id="WP_282198862.1">
    <property type="nucleotide sequence ID" value="NZ_BOQE01000001.1"/>
</dbReference>
<feature type="region of interest" description="Disordered" evidence="1">
    <location>
        <begin position="237"/>
        <end position="326"/>
    </location>
</feature>
<evidence type="ECO:0000259" key="3">
    <source>
        <dbReference type="Pfam" id="PF01551"/>
    </source>
</evidence>
<dbReference type="GO" id="GO:0004222">
    <property type="term" value="F:metalloendopeptidase activity"/>
    <property type="evidence" value="ECO:0007669"/>
    <property type="project" value="TreeGrafter"/>
</dbReference>
<keyword evidence="2" id="KW-0472">Membrane</keyword>
<feature type="domain" description="M23ase beta-sheet core" evidence="3">
    <location>
        <begin position="131"/>
        <end position="228"/>
    </location>
</feature>